<organism evidence="2 3">
    <name type="scientific">Microbulbifer rhizosphaerae</name>
    <dbReference type="NCBI Taxonomy" id="1562603"/>
    <lineage>
        <taxon>Bacteria</taxon>
        <taxon>Pseudomonadati</taxon>
        <taxon>Pseudomonadota</taxon>
        <taxon>Gammaproteobacteria</taxon>
        <taxon>Cellvibrionales</taxon>
        <taxon>Microbulbiferaceae</taxon>
        <taxon>Microbulbifer</taxon>
    </lineage>
</organism>
<dbReference type="InterPro" id="IPR014914">
    <property type="entry name" value="RES_dom"/>
</dbReference>
<dbReference type="RefSeq" id="WP_221191991.1">
    <property type="nucleotide sequence ID" value="NZ_JACHWZ010000011.1"/>
</dbReference>
<keyword evidence="3" id="KW-1185">Reference proteome</keyword>
<dbReference type="Proteomes" id="UP000535937">
    <property type="component" value="Unassembled WGS sequence"/>
</dbReference>
<dbReference type="EMBL" id="JACHWZ010000011">
    <property type="protein sequence ID" value="MBB3061811.1"/>
    <property type="molecule type" value="Genomic_DNA"/>
</dbReference>
<accession>A0A7W4Z9P9</accession>
<dbReference type="SMART" id="SM00953">
    <property type="entry name" value="RES"/>
    <property type="match status" value="1"/>
</dbReference>
<dbReference type="AlphaFoldDB" id="A0A7W4Z9P9"/>
<evidence type="ECO:0000259" key="1">
    <source>
        <dbReference type="SMART" id="SM00953"/>
    </source>
</evidence>
<comment type="caution">
    <text evidence="2">The sequence shown here is derived from an EMBL/GenBank/DDBJ whole genome shotgun (WGS) entry which is preliminary data.</text>
</comment>
<gene>
    <name evidence="2" type="ORF">FHS09_002651</name>
</gene>
<evidence type="ECO:0000313" key="2">
    <source>
        <dbReference type="EMBL" id="MBB3061811.1"/>
    </source>
</evidence>
<dbReference type="Pfam" id="PF08808">
    <property type="entry name" value="RES"/>
    <property type="match status" value="1"/>
</dbReference>
<name>A0A7W4Z9P9_9GAMM</name>
<feature type="domain" description="RES" evidence="1">
    <location>
        <begin position="78"/>
        <end position="213"/>
    </location>
</feature>
<reference evidence="2 3" key="1">
    <citation type="submission" date="2020-08" db="EMBL/GenBank/DDBJ databases">
        <title>Genomic Encyclopedia of Type Strains, Phase III (KMG-III): the genomes of soil and plant-associated and newly described type strains.</title>
        <authorList>
            <person name="Whitman W."/>
        </authorList>
    </citation>
    <scope>NUCLEOTIDE SEQUENCE [LARGE SCALE GENOMIC DNA]</scope>
    <source>
        <strain evidence="2 3">CECT 8799</strain>
    </source>
</reference>
<evidence type="ECO:0000313" key="3">
    <source>
        <dbReference type="Proteomes" id="UP000535937"/>
    </source>
</evidence>
<protein>
    <recommendedName>
        <fullName evidence="1">RES domain-containing protein</fullName>
    </recommendedName>
</protein>
<proteinExistence type="predicted"/>
<sequence length="254" mass="28602">MSTSGHGSNIWAEAQGERYIRPLDGQCWRIVESQRQVATVSITSSLESQAVLEELLETHSKPPLPPAAADLHYLLGSPFRYPPLLWGSRFGRHFEPGIFYGAVQIDTALAECAFYRFVYLSGMDTPPPNRIDTQHTAFTLRYSCERAVLLQQPPFNRYPSLSSPSSYHDSQALGSEMREREVQLAQYVSARDRRGGINVAIFDPTALVSRRPARETGIYSQATIDRVEFKVGSRLYQFARSQFEVDGRLPMPPS</sequence>